<feature type="repeat" description="ANK" evidence="7">
    <location>
        <begin position="178"/>
        <end position="210"/>
    </location>
</feature>
<dbReference type="SUPFAM" id="SSF48403">
    <property type="entry name" value="Ankyrin repeat"/>
    <property type="match status" value="2"/>
</dbReference>
<protein>
    <submittedName>
        <fullName evidence="9">Protein fem-1 CG6966</fullName>
    </submittedName>
</protein>
<keyword evidence="3" id="KW-0833">Ubl conjugation pathway</keyword>
<evidence type="ECO:0000256" key="4">
    <source>
        <dbReference type="ARBA" id="ARBA00022803"/>
    </source>
</evidence>
<comment type="similarity">
    <text evidence="6">Belongs to the fem-1 family.</text>
</comment>
<dbReference type="InterPro" id="IPR036770">
    <property type="entry name" value="Ankyrin_rpt-contain_sf"/>
</dbReference>
<feature type="repeat" description="ANK" evidence="7">
    <location>
        <begin position="211"/>
        <end position="243"/>
    </location>
</feature>
<feature type="non-terminal residue" evidence="9">
    <location>
        <position position="1"/>
    </location>
</feature>
<proteinExistence type="inferred from homology"/>
<evidence type="ECO:0000313" key="9">
    <source>
        <dbReference type="EMBL" id="JAQ13363.1"/>
    </source>
</evidence>
<dbReference type="EMBL" id="GDHC01005266">
    <property type="protein sequence ID" value="JAQ13363.1"/>
    <property type="molecule type" value="Transcribed_RNA"/>
</dbReference>
<gene>
    <name evidence="9" type="primary">CG6966_1</name>
    <name evidence="9" type="ORF">g.20647</name>
</gene>
<sequence length="729" mass="79402">SEPAISCVVCRLKSVFNNIAAVQFPAPDIQVFFIFPVEKIRKATITGECTEFRPSFFVAYYAKMDFKNVVYNAARDGKLRRLKVFLDHRTPEEVLNLIATKTNGATPLVMACRNGHYDVVEYLVERCNADLEQAGSVVFDGETIEGAPPLWCAAAAGHFAVVKFLVKRGACVNSTTKTNSTPLRAACFDGHYEIVKFLVEHGADIEVSNRHGHTCLMIACYKGHHQIAHYLLGLGANVNRKSVRGNTALHDCAESGSLNILKMLVDHGAKMDVDSYGMTPLLAASVTGHSHIVEYLIGLPEIVSRQESIDALELLGATLVDKKRDMIGALELWKRAMAIRFADGETPLPKPAQTVPVEAYEYSREMKTAEELDNLLADPDEMRMQALLMRERILGPAHPDTSYYVRYRGAVYADAGKFSRCISLWSYALDMQQAMLEPLNPMTQSSLFSFTELFSFMMGEEGRASGRGRRVPAVSFQDMLQVLEKAVKEVRAGMGLSGTHHSQAGGASVSAFSPQGSSSCSPPPTPEGGKTLTSQIQPEPSHLHRVLVIALHLACLTMQSLARQNVYGPGSEPWQAAHSVLYQLVSLDPRGRGGQTPLHLACSEDAGLVGRYPACNFPSTILVTCLLRVGADVNALDDSGASPLHIAARSKPSASLVRALLSAGAHLDAIDGSGRTFSQLLPPDIPLPKLCNEVKHTTLACLAARVLRSNRLPYLGQIPRHLESFVACH</sequence>
<feature type="repeat" description="ANK" evidence="7">
    <location>
        <begin position="103"/>
        <end position="126"/>
    </location>
</feature>
<evidence type="ECO:0000256" key="5">
    <source>
        <dbReference type="ARBA" id="ARBA00023043"/>
    </source>
</evidence>
<reference evidence="9" key="1">
    <citation type="journal article" date="2016" name="Gigascience">
        <title>De novo construction of an expanded transcriptome assembly for the western tarnished plant bug, Lygus hesperus.</title>
        <authorList>
            <person name="Tassone E.E."/>
            <person name="Geib S.M."/>
            <person name="Hall B."/>
            <person name="Fabrick J.A."/>
            <person name="Brent C.S."/>
            <person name="Hull J.J."/>
        </authorList>
    </citation>
    <scope>NUCLEOTIDE SEQUENCE</scope>
</reference>
<name>A0A146M0R6_LYGHE</name>
<dbReference type="PRINTS" id="PR01415">
    <property type="entry name" value="ANKYRIN"/>
</dbReference>
<feature type="repeat" description="ANK" evidence="7">
    <location>
        <begin position="639"/>
        <end position="672"/>
    </location>
</feature>
<dbReference type="SMART" id="SM00248">
    <property type="entry name" value="ANK"/>
    <property type="match status" value="8"/>
</dbReference>
<feature type="repeat" description="ANK" evidence="7">
    <location>
        <begin position="593"/>
        <end position="638"/>
    </location>
</feature>
<evidence type="ECO:0000256" key="1">
    <source>
        <dbReference type="ARBA" id="ARBA00004906"/>
    </source>
</evidence>
<dbReference type="Pfam" id="PF12796">
    <property type="entry name" value="Ank_2"/>
    <property type="match status" value="3"/>
</dbReference>
<keyword evidence="4" id="KW-0802">TPR repeat</keyword>
<keyword evidence="2" id="KW-0677">Repeat</keyword>
<feature type="repeat" description="ANK" evidence="7">
    <location>
        <begin position="244"/>
        <end position="276"/>
    </location>
</feature>
<evidence type="ECO:0000256" key="7">
    <source>
        <dbReference type="PROSITE-ProRule" id="PRU00023"/>
    </source>
</evidence>
<evidence type="ECO:0000256" key="8">
    <source>
        <dbReference type="SAM" id="MobiDB-lite"/>
    </source>
</evidence>
<dbReference type="AlphaFoldDB" id="A0A146M0R6"/>
<dbReference type="FunFam" id="1.25.40.20:FF:000163">
    <property type="entry name" value="Fem-1 homolog c (C.elegans)"/>
    <property type="match status" value="1"/>
</dbReference>
<dbReference type="Gene3D" id="1.25.40.10">
    <property type="entry name" value="Tetratricopeptide repeat domain"/>
    <property type="match status" value="1"/>
</dbReference>
<accession>A0A146M0R6</accession>
<evidence type="ECO:0000256" key="3">
    <source>
        <dbReference type="ARBA" id="ARBA00022786"/>
    </source>
</evidence>
<dbReference type="FunFam" id="1.25.40.10:FF:000104">
    <property type="entry name" value="Fem-1 homolog c (C.elegans)"/>
    <property type="match status" value="1"/>
</dbReference>
<dbReference type="Gene3D" id="1.25.40.20">
    <property type="entry name" value="Ankyrin repeat-containing domain"/>
    <property type="match status" value="3"/>
</dbReference>
<dbReference type="PANTHER" id="PTHR24173">
    <property type="entry name" value="ANKYRIN REPEAT CONTAINING"/>
    <property type="match status" value="1"/>
</dbReference>
<keyword evidence="5 7" id="KW-0040">ANK repeat</keyword>
<dbReference type="PANTHER" id="PTHR24173:SF85">
    <property type="entry name" value="PROTEIN FEM-1 HOMOLOG CG6966"/>
    <property type="match status" value="1"/>
</dbReference>
<dbReference type="InterPro" id="IPR002110">
    <property type="entry name" value="Ankyrin_rpt"/>
</dbReference>
<comment type="pathway">
    <text evidence="1">Protein modification; protein ubiquitination.</text>
</comment>
<organism evidence="9">
    <name type="scientific">Lygus hesperus</name>
    <name type="common">Western plant bug</name>
    <dbReference type="NCBI Taxonomy" id="30085"/>
    <lineage>
        <taxon>Eukaryota</taxon>
        <taxon>Metazoa</taxon>
        <taxon>Ecdysozoa</taxon>
        <taxon>Arthropoda</taxon>
        <taxon>Hexapoda</taxon>
        <taxon>Insecta</taxon>
        <taxon>Pterygota</taxon>
        <taxon>Neoptera</taxon>
        <taxon>Paraneoptera</taxon>
        <taxon>Hemiptera</taxon>
        <taxon>Heteroptera</taxon>
        <taxon>Panheteroptera</taxon>
        <taxon>Cimicomorpha</taxon>
        <taxon>Miridae</taxon>
        <taxon>Mirini</taxon>
        <taxon>Lygus</taxon>
    </lineage>
</organism>
<feature type="repeat" description="ANK" evidence="7">
    <location>
        <begin position="145"/>
        <end position="177"/>
    </location>
</feature>
<evidence type="ECO:0000256" key="6">
    <source>
        <dbReference type="ARBA" id="ARBA00038500"/>
    </source>
</evidence>
<dbReference type="InterPro" id="IPR011990">
    <property type="entry name" value="TPR-like_helical_dom_sf"/>
</dbReference>
<dbReference type="PROSITE" id="PS50088">
    <property type="entry name" value="ANK_REPEAT"/>
    <property type="match status" value="7"/>
</dbReference>
<evidence type="ECO:0000256" key="2">
    <source>
        <dbReference type="ARBA" id="ARBA00022737"/>
    </source>
</evidence>
<dbReference type="Pfam" id="PF13637">
    <property type="entry name" value="Ank_4"/>
    <property type="match status" value="1"/>
</dbReference>
<dbReference type="PROSITE" id="PS50297">
    <property type="entry name" value="ANK_REP_REGION"/>
    <property type="match status" value="6"/>
</dbReference>
<feature type="region of interest" description="Disordered" evidence="8">
    <location>
        <begin position="497"/>
        <end position="535"/>
    </location>
</feature>